<reference evidence="2" key="1">
    <citation type="submission" date="2022-05" db="EMBL/GenBank/DDBJ databases">
        <authorList>
            <person name="Cao W."/>
            <person name="Jia N."/>
            <person name="Lam T.T.-Y."/>
            <person name="Ni X."/>
            <person name="Liu J."/>
        </authorList>
    </citation>
    <scope>NUCLEOTIDE SEQUENCE</scope>
    <source>
        <strain evidence="2">TIGMIC 1</strain>
    </source>
</reference>
<accession>A0A9E7V2I8</accession>
<dbReference type="GO" id="GO:0019028">
    <property type="term" value="C:viral capsid"/>
    <property type="evidence" value="ECO:0007669"/>
    <property type="project" value="UniProtKB-KW"/>
</dbReference>
<feature type="region of interest" description="Disordered" evidence="1">
    <location>
        <begin position="646"/>
        <end position="761"/>
    </location>
</feature>
<dbReference type="InterPro" id="IPR008871">
    <property type="entry name" value="Totivirus_coat"/>
</dbReference>
<sequence length="761" mass="79664">MASTQNFQAAVTSLLTGTVAGESGGQLQTDDAYRRYRAGLSIGVYEHGSYNYSRRSIFYEVGRRFRRLTEALAYTKNQDECIPIDASVPVNPAQAANFEGWARKYSNFAPQWEYMDLGGMVERLAKSVAAQSVWGGVNCTHLRAGQPIRVAAIGTLDAPQTASSESVFIPRTVDTVGNDHVFAVLTAAANGEGAAVTTDILRLEAGTNQPVVPNVGGSVLATACVEALRVLGANMEESGAGDIFAYAVTRGIHSVMSVVAHTDEGGWLRKILRGSTFRVPYGGINQALRNYPALPPLAGDSTSAVSAWVDAIALKTAAAVSHCDPCTVGSGGLYPTVFTSNKGAVMPSGSADDGDAQDAAAIGRQLSADQGRFAPLYIRALTGIFGLGTNSGVAESFHCTAAGQELYETDDRHLRHKTVAPYFWIEPTSLIPKGCFGTEAERAGFGALTTAGQEHEQPAFEVIRELDRGRNANYSTVAFKMRTARTSGLVAAYASTPGNLSGMKLYQFDDESVVLAGDQGPTAGDVRTKHLQADPLSSYLWVRGQSAIPAPAEFMNTQGSYAAKYKIVDWDDDFDATLGDLPEAWELETTPTKWRVSVPTAIQSGKSNYEDRQAKRARSRAAIALAQAVIRSRGLGDAASPTIAISSVPPDLGEGTKAPMADTLADTHRSDPGPTQRFAEGASSTGAGDLHGAAVGPIPHHQPLRGAPYVRAGPGQAGPVVPPAGPPQPPPPPGPSSGGGGSDVGPNDPVDAAGATAAPPV</sequence>
<keyword evidence="2" id="KW-0167">Capsid protein</keyword>
<evidence type="ECO:0000313" key="2">
    <source>
        <dbReference type="EMBL" id="UYL95684.1"/>
    </source>
</evidence>
<dbReference type="Pfam" id="PF05518">
    <property type="entry name" value="Totivirus_coat"/>
    <property type="match status" value="1"/>
</dbReference>
<protein>
    <submittedName>
        <fullName evidence="2">Coat protein</fullName>
    </submittedName>
</protein>
<organism evidence="2">
    <name type="scientific">Luoyang Totiv tick virus 4</name>
    <dbReference type="NCBI Taxonomy" id="2972364"/>
    <lineage>
        <taxon>Viruses</taxon>
        <taxon>Riboviria</taxon>
        <taxon>Orthornavirae</taxon>
        <taxon>Duplornaviricota</taxon>
        <taxon>Chrymotiviricetes</taxon>
        <taxon>Ghabrivirales</taxon>
        <taxon>Totiviridae</taxon>
    </lineage>
</organism>
<keyword evidence="2" id="KW-0946">Virion</keyword>
<dbReference type="EMBL" id="ON746562">
    <property type="protein sequence ID" value="UYL95684.1"/>
    <property type="molecule type" value="Genomic_RNA"/>
</dbReference>
<feature type="compositionally biased region" description="Pro residues" evidence="1">
    <location>
        <begin position="720"/>
        <end position="735"/>
    </location>
</feature>
<name>A0A9E7V2I8_9VIRU</name>
<proteinExistence type="predicted"/>
<evidence type="ECO:0000256" key="1">
    <source>
        <dbReference type="SAM" id="MobiDB-lite"/>
    </source>
</evidence>